<dbReference type="InterPro" id="IPR025197">
    <property type="entry name" value="DUF4116"/>
</dbReference>
<evidence type="ECO:0000313" key="3">
    <source>
        <dbReference type="Proteomes" id="UP000604046"/>
    </source>
</evidence>
<organism evidence="2 3">
    <name type="scientific">Symbiodinium natans</name>
    <dbReference type="NCBI Taxonomy" id="878477"/>
    <lineage>
        <taxon>Eukaryota</taxon>
        <taxon>Sar</taxon>
        <taxon>Alveolata</taxon>
        <taxon>Dinophyceae</taxon>
        <taxon>Suessiales</taxon>
        <taxon>Symbiodiniaceae</taxon>
        <taxon>Symbiodinium</taxon>
    </lineage>
</organism>
<dbReference type="Proteomes" id="UP000604046">
    <property type="component" value="Unassembled WGS sequence"/>
</dbReference>
<evidence type="ECO:0000259" key="1">
    <source>
        <dbReference type="Pfam" id="PF13475"/>
    </source>
</evidence>
<name>A0A812UNK7_9DINO</name>
<reference evidence="2" key="1">
    <citation type="submission" date="2021-02" db="EMBL/GenBank/DDBJ databases">
        <authorList>
            <person name="Dougan E. K."/>
            <person name="Rhodes N."/>
            <person name="Thang M."/>
            <person name="Chan C."/>
        </authorList>
    </citation>
    <scope>NUCLEOTIDE SEQUENCE</scope>
</reference>
<keyword evidence="3" id="KW-1185">Reference proteome</keyword>
<feature type="domain" description="DUF4116" evidence="1">
    <location>
        <begin position="414"/>
        <end position="459"/>
    </location>
</feature>
<gene>
    <name evidence="2" type="ORF">SNAT2548_LOCUS33435</name>
</gene>
<protein>
    <recommendedName>
        <fullName evidence="1">DUF4116 domain-containing protein</fullName>
    </recommendedName>
</protein>
<accession>A0A812UNK7</accession>
<proteinExistence type="predicted"/>
<sequence>MELSADVQAAGSEPVQLLSTSVTSVQQAQFGSHFRPSEALALCVSMEGSARPEVAGAERGNGGDGGEVLGMPRGTEVRVYKMSGDVAMVLDREMNSSELQEKMMDVLGHYACTYKLVPMGPDLTMVKQIQDAEEKEEFLKQLEAECSEDTPPAANARSVFPAMIRSWGRGLAPWGGERINEVRVILQLEKYDQPLRDWQSQKREHMMRTRRTEEEIRARLFQDLGRDPRQVRQQVLLELQHEMENARAMPLEPIPETSADRWEWIGTSFPERLRGARWSGLQGREPENRPPVSLWLEEDHFFLEKFLLVVEASTGLGEKKWELRNMALRLGMGHLKRCRDPGIRLAQHAELQAGSWLDAFPELLQNRSFLLALAGCNCEDFHAVTELMQSKRFLKALLDQWPLALRHATSWHGDEDIVLHAVKRQGTCLQFASLDLRSRQDVAKAALRQDFRAFQYVDDSAKKQCVELALRSMLDHWEVHDHSSASVSSHSIARLLLDDREPCEPLLSALLEELRAIDISWWKQFIKEAAPQHSFCVYLLFRWQEMLDYETALLVLDHHPVLYKEVPKRLQCLNLKAFAFRKDPSAFAFGRDAQSRLEKNQLERIAKMDEGYLMKASFTGEANRLYASQDEI</sequence>
<dbReference type="Pfam" id="PF13475">
    <property type="entry name" value="DUF4116"/>
    <property type="match status" value="1"/>
</dbReference>
<dbReference type="EMBL" id="CAJNDS010002757">
    <property type="protein sequence ID" value="CAE7586554.1"/>
    <property type="molecule type" value="Genomic_DNA"/>
</dbReference>
<dbReference type="AlphaFoldDB" id="A0A812UNK7"/>
<evidence type="ECO:0000313" key="2">
    <source>
        <dbReference type="EMBL" id="CAE7586554.1"/>
    </source>
</evidence>
<comment type="caution">
    <text evidence="2">The sequence shown here is derived from an EMBL/GenBank/DDBJ whole genome shotgun (WGS) entry which is preliminary data.</text>
</comment>